<name>A0ABN1TU79_9ACTN</name>
<accession>A0ABN1TU79</accession>
<evidence type="ECO:0008006" key="4">
    <source>
        <dbReference type="Google" id="ProtNLM"/>
    </source>
</evidence>
<dbReference type="RefSeq" id="WP_343994168.1">
    <property type="nucleotide sequence ID" value="NZ_BAAALG010000008.1"/>
</dbReference>
<reference evidence="2 3" key="1">
    <citation type="journal article" date="2019" name="Int. J. Syst. Evol. Microbiol.">
        <title>The Global Catalogue of Microorganisms (GCM) 10K type strain sequencing project: providing services to taxonomists for standard genome sequencing and annotation.</title>
        <authorList>
            <consortium name="The Broad Institute Genomics Platform"/>
            <consortium name="The Broad Institute Genome Sequencing Center for Infectious Disease"/>
            <person name="Wu L."/>
            <person name="Ma J."/>
        </authorList>
    </citation>
    <scope>NUCLEOTIDE SEQUENCE [LARGE SCALE GENOMIC DNA]</scope>
    <source>
        <strain evidence="2 3">JCM 13008</strain>
    </source>
</reference>
<feature type="region of interest" description="Disordered" evidence="1">
    <location>
        <begin position="80"/>
        <end position="103"/>
    </location>
</feature>
<evidence type="ECO:0000256" key="1">
    <source>
        <dbReference type="SAM" id="MobiDB-lite"/>
    </source>
</evidence>
<gene>
    <name evidence="2" type="ORF">GCM10009668_21290</name>
</gene>
<keyword evidence="3" id="KW-1185">Reference proteome</keyword>
<feature type="compositionally biased region" description="Polar residues" evidence="1">
    <location>
        <begin position="93"/>
        <end position="103"/>
    </location>
</feature>
<proteinExistence type="predicted"/>
<organism evidence="2 3">
    <name type="scientific">Nocardioides dubius</name>
    <dbReference type="NCBI Taxonomy" id="317019"/>
    <lineage>
        <taxon>Bacteria</taxon>
        <taxon>Bacillati</taxon>
        <taxon>Actinomycetota</taxon>
        <taxon>Actinomycetes</taxon>
        <taxon>Propionibacteriales</taxon>
        <taxon>Nocardioidaceae</taxon>
        <taxon>Nocardioides</taxon>
    </lineage>
</organism>
<dbReference type="EMBL" id="BAAALG010000008">
    <property type="protein sequence ID" value="GAA1102474.1"/>
    <property type="molecule type" value="Genomic_DNA"/>
</dbReference>
<protein>
    <recommendedName>
        <fullName evidence="4">YtxH domain-containing protein</fullName>
    </recommendedName>
</protein>
<comment type="caution">
    <text evidence="2">The sequence shown here is derived from an EMBL/GenBank/DDBJ whole genome shotgun (WGS) entry which is preliminary data.</text>
</comment>
<sequence>MGKLGFLAGAGVGYVLGARAGRERYEQIKHLTQRAWHNPRVQRQAAHAQAVVAEKASQAQDVVGEKATHAASYVQEAVKEQVHGMTGHGETAPGSSGTTPPRP</sequence>
<evidence type="ECO:0000313" key="3">
    <source>
        <dbReference type="Proteomes" id="UP001501581"/>
    </source>
</evidence>
<evidence type="ECO:0000313" key="2">
    <source>
        <dbReference type="EMBL" id="GAA1102474.1"/>
    </source>
</evidence>
<dbReference type="Proteomes" id="UP001501581">
    <property type="component" value="Unassembled WGS sequence"/>
</dbReference>